<keyword evidence="1" id="KW-1133">Transmembrane helix</keyword>
<keyword evidence="1" id="KW-0472">Membrane</keyword>
<comment type="caution">
    <text evidence="2">The sequence shown here is derived from an EMBL/GenBank/DDBJ whole genome shotgun (WGS) entry which is preliminary data.</text>
</comment>
<keyword evidence="3" id="KW-1185">Reference proteome</keyword>
<keyword evidence="1" id="KW-0812">Transmembrane</keyword>
<reference evidence="2 3" key="2">
    <citation type="journal article" date="2014" name="J. Gen. Appl. Microbiol.">
        <title>The early diverging ascomycetous budding yeast Saitoella complicata has three histone deacetylases belonging to the Clr6, Hos2, and Rpd3 lineages.</title>
        <authorList>
            <person name="Nishida H."/>
            <person name="Matsumoto T."/>
            <person name="Kondo S."/>
            <person name="Hamamoto M."/>
            <person name="Yoshikawa H."/>
        </authorList>
    </citation>
    <scope>NUCLEOTIDE SEQUENCE [LARGE SCALE GENOMIC DNA]</scope>
    <source>
        <strain evidence="2 3">NRRL Y-17804</strain>
    </source>
</reference>
<reference evidence="2 3" key="3">
    <citation type="journal article" date="2015" name="Genome Announc.">
        <title>Draft Genome Sequence of the Archiascomycetous Yeast Saitoella complicata.</title>
        <authorList>
            <person name="Yamauchi K."/>
            <person name="Kondo S."/>
            <person name="Hamamoto M."/>
            <person name="Takahashi Y."/>
            <person name="Ogura Y."/>
            <person name="Hayashi T."/>
            <person name="Nishida H."/>
        </authorList>
    </citation>
    <scope>NUCLEOTIDE SEQUENCE [LARGE SCALE GENOMIC DNA]</scope>
    <source>
        <strain evidence="2 3">NRRL Y-17804</strain>
    </source>
</reference>
<name>A0A0E9NDW3_SAICN</name>
<gene>
    <name evidence="2" type="ORF">G7K_2188-t1</name>
</gene>
<dbReference type="AlphaFoldDB" id="A0A0E9NDW3"/>
<sequence>MRAERVRICRQVLTLSNFALFAALNCGGVQVLCLLGGKLNRTKAVCYRTRETQKWSWNVSQIEAVSCRTGSMKSRSAGRPAVGLNRGCYDTLIAPICVCVVCRDDKCVHLDGAPKQAVASNLGGSVKFYEGGG</sequence>
<accession>A0A0E9NDW3</accession>
<feature type="transmembrane region" description="Helical" evidence="1">
    <location>
        <begin position="12"/>
        <end position="37"/>
    </location>
</feature>
<reference evidence="2 3" key="1">
    <citation type="journal article" date="2011" name="J. Gen. Appl. Microbiol.">
        <title>Draft genome sequencing of the enigmatic yeast Saitoella complicata.</title>
        <authorList>
            <person name="Nishida H."/>
            <person name="Hamamoto M."/>
            <person name="Sugiyama J."/>
        </authorList>
    </citation>
    <scope>NUCLEOTIDE SEQUENCE [LARGE SCALE GENOMIC DNA]</scope>
    <source>
        <strain evidence="2 3">NRRL Y-17804</strain>
    </source>
</reference>
<dbReference type="Proteomes" id="UP000033140">
    <property type="component" value="Unassembled WGS sequence"/>
</dbReference>
<protein>
    <submittedName>
        <fullName evidence="2">Uncharacterized protein</fullName>
    </submittedName>
</protein>
<dbReference type="EMBL" id="BACD03000012">
    <property type="protein sequence ID" value="GAO47998.1"/>
    <property type="molecule type" value="Genomic_DNA"/>
</dbReference>
<organism evidence="2 3">
    <name type="scientific">Saitoella complicata (strain BCRC 22490 / CBS 7301 / JCM 7358 / NBRC 10748 / NRRL Y-17804)</name>
    <dbReference type="NCBI Taxonomy" id="698492"/>
    <lineage>
        <taxon>Eukaryota</taxon>
        <taxon>Fungi</taxon>
        <taxon>Dikarya</taxon>
        <taxon>Ascomycota</taxon>
        <taxon>Taphrinomycotina</taxon>
        <taxon>Taphrinomycotina incertae sedis</taxon>
        <taxon>Saitoella</taxon>
    </lineage>
</organism>
<evidence type="ECO:0000256" key="1">
    <source>
        <dbReference type="SAM" id="Phobius"/>
    </source>
</evidence>
<proteinExistence type="predicted"/>
<evidence type="ECO:0000313" key="2">
    <source>
        <dbReference type="EMBL" id="GAO47998.1"/>
    </source>
</evidence>
<evidence type="ECO:0000313" key="3">
    <source>
        <dbReference type="Proteomes" id="UP000033140"/>
    </source>
</evidence>